<dbReference type="InterPro" id="IPR023213">
    <property type="entry name" value="CAT-like_dom_sf"/>
</dbReference>
<sequence>MAHSMSTWIAQPQEDFQRGMVYERRLGLNEAGFYWDSIFSGTADTLDNSELEFDPSKFEQLISRENVSRTWCAIKQRFPLIGATVDERSQDDLFFVVGSQDLDRIRHPEEVIFKDITSEQDAENFAQTVIVKERQLSNDLLARVWVLRRTDTRNTCHVIFHVAHLITDGMANITLKKTFFDILCGAPFYRPDFLQQLALSESSQNLYPNLKYNLARRRWRTTIAQIISARRQSKLTGGHTLPRKVSDVTPFTPADSHSRAHFFTQEQTQHIIATCRKNKLTFGNVYPIIGQMATTRILVRRYLRGEITQAEWEWRKIEPMSSAGPCNLRPFLDNDWLDAGGQEHVCVSVGFMFFSLPFMPLGTAANLRPGAPLPSFADLLPRKRFILRSHSVKQQSKDYFKHPLFIELSSVYLPTRLERIKNVSSYWREHKAPPKGLSDAPFSPVEQASKGLVFGNGGSSMGNIDALIPREYPLNRQLSEKPALLWKNGSGKLHCRPTELYLGASTSRRQLRIGASWDNNVIGEELVGEWLEEVKKAIEFYLIDADLPKTRL</sequence>
<accession>A0A8H5BXB3</accession>
<dbReference type="SUPFAM" id="SSF52777">
    <property type="entry name" value="CoA-dependent acyltransferases"/>
    <property type="match status" value="1"/>
</dbReference>
<evidence type="ECO:0000313" key="1">
    <source>
        <dbReference type="EMBL" id="KAF5330924.1"/>
    </source>
</evidence>
<evidence type="ECO:0008006" key="3">
    <source>
        <dbReference type="Google" id="ProtNLM"/>
    </source>
</evidence>
<dbReference type="Gene3D" id="3.30.559.10">
    <property type="entry name" value="Chloramphenicol acetyltransferase-like domain"/>
    <property type="match status" value="1"/>
</dbReference>
<comment type="caution">
    <text evidence="1">The sequence shown here is derived from an EMBL/GenBank/DDBJ whole genome shotgun (WGS) entry which is preliminary data.</text>
</comment>
<proteinExistence type="predicted"/>
<dbReference type="OrthoDB" id="3264185at2759"/>
<evidence type="ECO:0000313" key="2">
    <source>
        <dbReference type="Proteomes" id="UP000567179"/>
    </source>
</evidence>
<dbReference type="AlphaFoldDB" id="A0A8H5BXB3"/>
<dbReference type="EMBL" id="JAACJJ010000001">
    <property type="protein sequence ID" value="KAF5330924.1"/>
    <property type="molecule type" value="Genomic_DNA"/>
</dbReference>
<reference evidence="1 2" key="1">
    <citation type="journal article" date="2020" name="ISME J.">
        <title>Uncovering the hidden diversity of litter-decomposition mechanisms in mushroom-forming fungi.</title>
        <authorList>
            <person name="Floudas D."/>
            <person name="Bentzer J."/>
            <person name="Ahren D."/>
            <person name="Johansson T."/>
            <person name="Persson P."/>
            <person name="Tunlid A."/>
        </authorList>
    </citation>
    <scope>NUCLEOTIDE SEQUENCE [LARGE SCALE GENOMIC DNA]</scope>
    <source>
        <strain evidence="1 2">CBS 101986</strain>
    </source>
</reference>
<dbReference type="Proteomes" id="UP000567179">
    <property type="component" value="Unassembled WGS sequence"/>
</dbReference>
<organism evidence="1 2">
    <name type="scientific">Psilocybe cf. subviscida</name>
    <dbReference type="NCBI Taxonomy" id="2480587"/>
    <lineage>
        <taxon>Eukaryota</taxon>
        <taxon>Fungi</taxon>
        <taxon>Dikarya</taxon>
        <taxon>Basidiomycota</taxon>
        <taxon>Agaricomycotina</taxon>
        <taxon>Agaricomycetes</taxon>
        <taxon>Agaricomycetidae</taxon>
        <taxon>Agaricales</taxon>
        <taxon>Agaricineae</taxon>
        <taxon>Strophariaceae</taxon>
        <taxon>Psilocybe</taxon>
    </lineage>
</organism>
<gene>
    <name evidence="1" type="ORF">D9619_005437</name>
</gene>
<protein>
    <recommendedName>
        <fullName evidence="3">Condensation domain-containing protein</fullName>
    </recommendedName>
</protein>
<name>A0A8H5BXB3_9AGAR</name>
<keyword evidence="2" id="KW-1185">Reference proteome</keyword>